<proteinExistence type="predicted"/>
<name>A0AAV1Z3X5_9ARAC</name>
<evidence type="ECO:0000313" key="2">
    <source>
        <dbReference type="EMBL" id="CAL1265088.1"/>
    </source>
</evidence>
<evidence type="ECO:0000313" key="3">
    <source>
        <dbReference type="Proteomes" id="UP001497382"/>
    </source>
</evidence>
<feature type="region of interest" description="Disordered" evidence="1">
    <location>
        <begin position="1"/>
        <end position="20"/>
    </location>
</feature>
<gene>
    <name evidence="2" type="ORF">LARSCL_LOCUS2321</name>
</gene>
<accession>A0AAV1Z3X5</accession>
<dbReference type="EMBL" id="CAXIEN010000015">
    <property type="protein sequence ID" value="CAL1265088.1"/>
    <property type="molecule type" value="Genomic_DNA"/>
</dbReference>
<comment type="caution">
    <text evidence="2">The sequence shown here is derived from an EMBL/GenBank/DDBJ whole genome shotgun (WGS) entry which is preliminary data.</text>
</comment>
<evidence type="ECO:0000256" key="1">
    <source>
        <dbReference type="SAM" id="MobiDB-lite"/>
    </source>
</evidence>
<organism evidence="2 3">
    <name type="scientific">Larinioides sclopetarius</name>
    <dbReference type="NCBI Taxonomy" id="280406"/>
    <lineage>
        <taxon>Eukaryota</taxon>
        <taxon>Metazoa</taxon>
        <taxon>Ecdysozoa</taxon>
        <taxon>Arthropoda</taxon>
        <taxon>Chelicerata</taxon>
        <taxon>Arachnida</taxon>
        <taxon>Araneae</taxon>
        <taxon>Araneomorphae</taxon>
        <taxon>Entelegynae</taxon>
        <taxon>Araneoidea</taxon>
        <taxon>Araneidae</taxon>
        <taxon>Larinioides</taxon>
    </lineage>
</organism>
<keyword evidence="3" id="KW-1185">Reference proteome</keyword>
<protein>
    <submittedName>
        <fullName evidence="2">Uncharacterized protein</fullName>
    </submittedName>
</protein>
<dbReference type="AlphaFoldDB" id="A0AAV1Z3X5"/>
<reference evidence="2 3" key="1">
    <citation type="submission" date="2024-04" db="EMBL/GenBank/DDBJ databases">
        <authorList>
            <person name="Rising A."/>
            <person name="Reimegard J."/>
            <person name="Sonavane S."/>
            <person name="Akerstrom W."/>
            <person name="Nylinder S."/>
            <person name="Hedman E."/>
            <person name="Kallberg Y."/>
        </authorList>
    </citation>
    <scope>NUCLEOTIDE SEQUENCE [LARGE SCALE GENOMIC DNA]</scope>
</reference>
<sequence length="76" mass="8984">MSTFRRFMERTKSRRSVHADRKQLLLRQLPSAPSLSYPSTLHTGVGPVQKFDPMRKTTTKKIISREQMCWWMCVDL</sequence>
<dbReference type="Proteomes" id="UP001497382">
    <property type="component" value="Unassembled WGS sequence"/>
</dbReference>